<proteinExistence type="predicted"/>
<feature type="non-terminal residue" evidence="2">
    <location>
        <position position="43"/>
    </location>
</feature>
<organism evidence="2">
    <name type="scientific">uncultured Frankineae bacterium</name>
    <dbReference type="NCBI Taxonomy" id="437475"/>
    <lineage>
        <taxon>Bacteria</taxon>
        <taxon>Bacillati</taxon>
        <taxon>Actinomycetota</taxon>
        <taxon>Actinomycetes</taxon>
        <taxon>Frankiales</taxon>
        <taxon>environmental samples</taxon>
    </lineage>
</organism>
<gene>
    <name evidence="2" type="ORF">AVDCRST_MAG07-3329</name>
</gene>
<feature type="region of interest" description="Disordered" evidence="1">
    <location>
        <begin position="1"/>
        <end position="43"/>
    </location>
</feature>
<evidence type="ECO:0000256" key="1">
    <source>
        <dbReference type="SAM" id="MobiDB-lite"/>
    </source>
</evidence>
<dbReference type="EMBL" id="CADCUB010000151">
    <property type="protein sequence ID" value="CAA9353158.1"/>
    <property type="molecule type" value="Genomic_DNA"/>
</dbReference>
<evidence type="ECO:0000313" key="2">
    <source>
        <dbReference type="EMBL" id="CAA9353158.1"/>
    </source>
</evidence>
<feature type="non-terminal residue" evidence="2">
    <location>
        <position position="1"/>
    </location>
</feature>
<feature type="compositionally biased region" description="Gly residues" evidence="1">
    <location>
        <begin position="1"/>
        <end position="11"/>
    </location>
</feature>
<protein>
    <submittedName>
        <fullName evidence="2">Uncharacterized protein</fullName>
    </submittedName>
</protein>
<reference evidence="2" key="1">
    <citation type="submission" date="2020-02" db="EMBL/GenBank/DDBJ databases">
        <authorList>
            <person name="Meier V. D."/>
        </authorList>
    </citation>
    <scope>NUCLEOTIDE SEQUENCE</scope>
    <source>
        <strain evidence="2">AVDCRST_MAG07</strain>
    </source>
</reference>
<feature type="compositionally biased region" description="Low complexity" evidence="1">
    <location>
        <begin position="15"/>
        <end position="25"/>
    </location>
</feature>
<name>A0A6J4MES0_9ACTN</name>
<accession>A0A6J4MES0</accession>
<dbReference type="AlphaFoldDB" id="A0A6J4MES0"/>
<sequence length="43" mass="4142">GGALVRPGSGGRDAPPYGRVPGAVPRRPPVGPTRGPGLPGPGM</sequence>